<protein>
    <submittedName>
        <fullName evidence="4">Aminoalkylphosphonate N-acetyltransferase</fullName>
        <ecNumber evidence="4">2.3.1.280</ecNumber>
    </submittedName>
</protein>
<dbReference type="InterPro" id="IPR050832">
    <property type="entry name" value="Bact_Acetyltransf"/>
</dbReference>
<reference evidence="4" key="1">
    <citation type="submission" date="2022-01" db="EMBL/GenBank/DDBJ databases">
        <authorList>
            <person name="Criscuolo A."/>
        </authorList>
    </citation>
    <scope>NUCLEOTIDE SEQUENCE</scope>
    <source>
        <strain evidence="4">CIP111892</strain>
    </source>
</reference>
<organism evidence="4 5">
    <name type="scientific">Paenibacillus auburnensis</name>
    <dbReference type="NCBI Taxonomy" id="2905649"/>
    <lineage>
        <taxon>Bacteria</taxon>
        <taxon>Bacillati</taxon>
        <taxon>Bacillota</taxon>
        <taxon>Bacilli</taxon>
        <taxon>Bacillales</taxon>
        <taxon>Paenibacillaceae</taxon>
        <taxon>Paenibacillus</taxon>
    </lineage>
</organism>
<dbReference type="EMBL" id="CAKMMG010000001">
    <property type="protein sequence ID" value="CAH1193806.1"/>
    <property type="molecule type" value="Genomic_DNA"/>
</dbReference>
<name>A0ABM9BSR6_9BACL</name>
<sequence length="139" mass="16112">MIRHARVEDWKGISELLDQLGYPNTESFIKENIERLLAHPDEVLMVYEDEGRVAACISLHFIPQLALIGDIACISYLIVDESIRGKGIGQKIEEYASRVAKQRNCDRIQVHCHSRRTDAHRYYDRQGFSESPKYFSKML</sequence>
<dbReference type="RefSeq" id="WP_236331111.1">
    <property type="nucleotide sequence ID" value="NZ_CAKMMG010000001.1"/>
</dbReference>
<feature type="domain" description="N-acetyltransferase" evidence="3">
    <location>
        <begin position="1"/>
        <end position="139"/>
    </location>
</feature>
<keyword evidence="2 4" id="KW-0012">Acyltransferase</keyword>
<dbReference type="GO" id="GO:0016746">
    <property type="term" value="F:acyltransferase activity"/>
    <property type="evidence" value="ECO:0007669"/>
    <property type="project" value="UniProtKB-KW"/>
</dbReference>
<dbReference type="Gene3D" id="3.40.630.30">
    <property type="match status" value="1"/>
</dbReference>
<dbReference type="EC" id="2.3.1.280" evidence="4"/>
<keyword evidence="1 4" id="KW-0808">Transferase</keyword>
<evidence type="ECO:0000256" key="1">
    <source>
        <dbReference type="ARBA" id="ARBA00022679"/>
    </source>
</evidence>
<dbReference type="Proteomes" id="UP000838324">
    <property type="component" value="Unassembled WGS sequence"/>
</dbReference>
<gene>
    <name evidence="4" type="primary">phnO_2</name>
    <name evidence="4" type="ORF">PAECIP111892_01322</name>
</gene>
<proteinExistence type="predicted"/>
<dbReference type="InterPro" id="IPR000182">
    <property type="entry name" value="GNAT_dom"/>
</dbReference>
<dbReference type="PANTHER" id="PTHR43877:SF2">
    <property type="entry name" value="AMINOALKYLPHOSPHONATE N-ACETYLTRANSFERASE-RELATED"/>
    <property type="match status" value="1"/>
</dbReference>
<evidence type="ECO:0000313" key="4">
    <source>
        <dbReference type="EMBL" id="CAH1193806.1"/>
    </source>
</evidence>
<dbReference type="InterPro" id="IPR016181">
    <property type="entry name" value="Acyl_CoA_acyltransferase"/>
</dbReference>
<accession>A0ABM9BSR6</accession>
<dbReference type="CDD" id="cd04301">
    <property type="entry name" value="NAT_SF"/>
    <property type="match status" value="1"/>
</dbReference>
<dbReference type="SUPFAM" id="SSF55729">
    <property type="entry name" value="Acyl-CoA N-acyltransferases (Nat)"/>
    <property type="match status" value="1"/>
</dbReference>
<dbReference type="Pfam" id="PF00583">
    <property type="entry name" value="Acetyltransf_1"/>
    <property type="match status" value="1"/>
</dbReference>
<dbReference type="PANTHER" id="PTHR43877">
    <property type="entry name" value="AMINOALKYLPHOSPHONATE N-ACETYLTRANSFERASE-RELATED-RELATED"/>
    <property type="match status" value="1"/>
</dbReference>
<evidence type="ECO:0000313" key="5">
    <source>
        <dbReference type="Proteomes" id="UP000838324"/>
    </source>
</evidence>
<evidence type="ECO:0000259" key="3">
    <source>
        <dbReference type="PROSITE" id="PS51186"/>
    </source>
</evidence>
<dbReference type="PROSITE" id="PS51186">
    <property type="entry name" value="GNAT"/>
    <property type="match status" value="1"/>
</dbReference>
<comment type="caution">
    <text evidence="4">The sequence shown here is derived from an EMBL/GenBank/DDBJ whole genome shotgun (WGS) entry which is preliminary data.</text>
</comment>
<keyword evidence="5" id="KW-1185">Reference proteome</keyword>
<evidence type="ECO:0000256" key="2">
    <source>
        <dbReference type="ARBA" id="ARBA00023315"/>
    </source>
</evidence>